<sequence length="34" mass="3683">ERVRAQGPSGGRVRERRGRVHGAAAAAEWGRRLG</sequence>
<reference evidence="2" key="1">
    <citation type="submission" date="2020-02" db="EMBL/GenBank/DDBJ databases">
        <authorList>
            <person name="Meier V. D."/>
        </authorList>
    </citation>
    <scope>NUCLEOTIDE SEQUENCE</scope>
    <source>
        <strain evidence="2">AVDCRST_MAG12</strain>
    </source>
</reference>
<protein>
    <submittedName>
        <fullName evidence="2">Uncharacterized protein</fullName>
    </submittedName>
</protein>
<proteinExistence type="predicted"/>
<feature type="region of interest" description="Disordered" evidence="1">
    <location>
        <begin position="1"/>
        <end position="34"/>
    </location>
</feature>
<feature type="non-terminal residue" evidence="2">
    <location>
        <position position="1"/>
    </location>
</feature>
<organism evidence="2">
    <name type="scientific">uncultured Rubrobacteraceae bacterium</name>
    <dbReference type="NCBI Taxonomy" id="349277"/>
    <lineage>
        <taxon>Bacteria</taxon>
        <taxon>Bacillati</taxon>
        <taxon>Actinomycetota</taxon>
        <taxon>Rubrobacteria</taxon>
        <taxon>Rubrobacterales</taxon>
        <taxon>Rubrobacteraceae</taxon>
        <taxon>environmental samples</taxon>
    </lineage>
</organism>
<evidence type="ECO:0000313" key="2">
    <source>
        <dbReference type="EMBL" id="CAA9502510.1"/>
    </source>
</evidence>
<accession>A0A6J4SM69</accession>
<feature type="non-terminal residue" evidence="2">
    <location>
        <position position="34"/>
    </location>
</feature>
<dbReference type="EMBL" id="CADCVK010000392">
    <property type="protein sequence ID" value="CAA9502510.1"/>
    <property type="molecule type" value="Genomic_DNA"/>
</dbReference>
<evidence type="ECO:0000256" key="1">
    <source>
        <dbReference type="SAM" id="MobiDB-lite"/>
    </source>
</evidence>
<gene>
    <name evidence="2" type="ORF">AVDCRST_MAG12-2746</name>
</gene>
<name>A0A6J4SM69_9ACTN</name>
<dbReference type="AlphaFoldDB" id="A0A6J4SM69"/>